<dbReference type="Pfam" id="PF05713">
    <property type="entry name" value="MobC"/>
    <property type="match status" value="1"/>
</dbReference>
<protein>
    <recommendedName>
        <fullName evidence="1">Bacterial mobilisation domain-containing protein</fullName>
    </recommendedName>
</protein>
<dbReference type="AlphaFoldDB" id="A0A841N9E9"/>
<name>A0A841N9E9_9FLAO</name>
<keyword evidence="3" id="KW-1185">Reference proteome</keyword>
<sequence>MENDGKEGLILIRIQKNRKEHWKKICLEKQISLTNLIIDSVENRMMDNERKKVLAFIEKQDNIFVKIETNINQIAKMVNGQKFISENELQKFSNQLTEIAKLKAQQNEVFINIYSMLGK</sequence>
<dbReference type="Proteomes" id="UP000589738">
    <property type="component" value="Unassembled WGS sequence"/>
</dbReference>
<proteinExistence type="predicted"/>
<comment type="caution">
    <text evidence="2">The sequence shown here is derived from an EMBL/GenBank/DDBJ whole genome shotgun (WGS) entry which is preliminary data.</text>
</comment>
<organism evidence="2 3">
    <name type="scientific">Chryseobacterium shigense</name>
    <dbReference type="NCBI Taxonomy" id="297244"/>
    <lineage>
        <taxon>Bacteria</taxon>
        <taxon>Pseudomonadati</taxon>
        <taxon>Bacteroidota</taxon>
        <taxon>Flavobacteriia</taxon>
        <taxon>Flavobacteriales</taxon>
        <taxon>Weeksellaceae</taxon>
        <taxon>Chryseobacterium group</taxon>
        <taxon>Chryseobacterium</taxon>
    </lineage>
</organism>
<feature type="domain" description="Bacterial mobilisation" evidence="1">
    <location>
        <begin position="67"/>
        <end position="101"/>
    </location>
</feature>
<evidence type="ECO:0000259" key="1">
    <source>
        <dbReference type="Pfam" id="PF05713"/>
    </source>
</evidence>
<gene>
    <name evidence="2" type="ORF">HNP36_001073</name>
</gene>
<dbReference type="RefSeq" id="WP_184159661.1">
    <property type="nucleotide sequence ID" value="NZ_JACHLC010000001.1"/>
</dbReference>
<reference evidence="2 3" key="1">
    <citation type="submission" date="2020-08" db="EMBL/GenBank/DDBJ databases">
        <title>Functional genomics of gut bacteria from endangered species of beetles.</title>
        <authorList>
            <person name="Carlos-Shanley C."/>
        </authorList>
    </citation>
    <scope>NUCLEOTIDE SEQUENCE [LARGE SCALE GENOMIC DNA]</scope>
    <source>
        <strain evidence="2 3">S00136</strain>
    </source>
</reference>
<evidence type="ECO:0000313" key="2">
    <source>
        <dbReference type="EMBL" id="MBB6370020.1"/>
    </source>
</evidence>
<dbReference type="EMBL" id="JACHLC010000001">
    <property type="protein sequence ID" value="MBB6370020.1"/>
    <property type="molecule type" value="Genomic_DNA"/>
</dbReference>
<accession>A0A841N9E9</accession>
<dbReference type="InterPro" id="IPR008687">
    <property type="entry name" value="MobC"/>
</dbReference>
<evidence type="ECO:0000313" key="3">
    <source>
        <dbReference type="Proteomes" id="UP000589738"/>
    </source>
</evidence>